<dbReference type="InterPro" id="IPR034752">
    <property type="entry name" value="Mis18"/>
</dbReference>
<dbReference type="PANTHER" id="PTHR16431:SF3">
    <property type="entry name" value="PROTEIN MIS18-BETA"/>
    <property type="match status" value="1"/>
</dbReference>
<keyword evidence="9" id="KW-0539">Nucleus</keyword>
<dbReference type="GO" id="GO:0007059">
    <property type="term" value="P:chromosome segregation"/>
    <property type="evidence" value="ECO:0007669"/>
    <property type="project" value="TreeGrafter"/>
</dbReference>
<dbReference type="EMBL" id="CM015727">
    <property type="protein sequence ID" value="KAF3700884.1"/>
    <property type="molecule type" value="Genomic_DNA"/>
</dbReference>
<dbReference type="GO" id="GO:0051301">
    <property type="term" value="P:cell division"/>
    <property type="evidence" value="ECO:0007669"/>
    <property type="project" value="UniProtKB-KW"/>
</dbReference>
<protein>
    <submittedName>
        <fullName evidence="14">Protein Mis18-beta Cancer/testis antigen 86</fullName>
    </submittedName>
</protein>
<keyword evidence="8" id="KW-0862">Zinc</keyword>
<feature type="domain" description="Mis18" evidence="13">
    <location>
        <begin position="27"/>
        <end position="127"/>
    </location>
</feature>
<evidence type="ECO:0000313" key="15">
    <source>
        <dbReference type="Proteomes" id="UP000503349"/>
    </source>
</evidence>
<evidence type="ECO:0000256" key="5">
    <source>
        <dbReference type="ARBA" id="ARBA00022618"/>
    </source>
</evidence>
<evidence type="ECO:0000256" key="12">
    <source>
        <dbReference type="SAM" id="Coils"/>
    </source>
</evidence>
<evidence type="ECO:0000259" key="13">
    <source>
        <dbReference type="PROSITE" id="PS51793"/>
    </source>
</evidence>
<keyword evidence="11" id="KW-0137">Centromere</keyword>
<dbReference type="GO" id="GO:0000775">
    <property type="term" value="C:chromosome, centromeric region"/>
    <property type="evidence" value="ECO:0007669"/>
    <property type="project" value="UniProtKB-SubCell"/>
</dbReference>
<dbReference type="Proteomes" id="UP000503349">
    <property type="component" value="Chromosome 16"/>
</dbReference>
<dbReference type="PROSITE" id="PS51793">
    <property type="entry name" value="MIS18"/>
    <property type="match status" value="1"/>
</dbReference>
<proteinExistence type="predicted"/>
<dbReference type="GO" id="GO:0046872">
    <property type="term" value="F:metal ion binding"/>
    <property type="evidence" value="ECO:0007669"/>
    <property type="project" value="UniProtKB-KW"/>
</dbReference>
<comment type="function">
    <text evidence="1">Required for recruitment of CENPA to centromeres and normal chromosome segregation during mitosis.</text>
</comment>
<reference evidence="15" key="2">
    <citation type="submission" date="2019-02" db="EMBL/GenBank/DDBJ databases">
        <title>Opniocepnalus argus Var Kimnra genome.</title>
        <authorList>
            <person name="Zhou C."/>
            <person name="Xiao S."/>
        </authorList>
    </citation>
    <scope>NUCLEOTIDE SEQUENCE [LARGE SCALE GENOMIC DNA]</scope>
</reference>
<keyword evidence="6" id="KW-0479">Metal-binding</keyword>
<dbReference type="Pfam" id="PF03226">
    <property type="entry name" value="Yippee-Mis18"/>
    <property type="match status" value="1"/>
</dbReference>
<evidence type="ECO:0000256" key="9">
    <source>
        <dbReference type="ARBA" id="ARBA00023242"/>
    </source>
</evidence>
<dbReference type="InterPro" id="IPR004910">
    <property type="entry name" value="Yippee/Mis18/Cereblon"/>
</dbReference>
<organism evidence="14 15">
    <name type="scientific">Channa argus</name>
    <name type="common">Northern snakehead</name>
    <name type="synonym">Ophicephalus argus</name>
    <dbReference type="NCBI Taxonomy" id="215402"/>
    <lineage>
        <taxon>Eukaryota</taxon>
        <taxon>Metazoa</taxon>
        <taxon>Chordata</taxon>
        <taxon>Craniata</taxon>
        <taxon>Vertebrata</taxon>
        <taxon>Euteleostomi</taxon>
        <taxon>Actinopterygii</taxon>
        <taxon>Neopterygii</taxon>
        <taxon>Teleostei</taxon>
        <taxon>Neoteleostei</taxon>
        <taxon>Acanthomorphata</taxon>
        <taxon>Anabantaria</taxon>
        <taxon>Anabantiformes</taxon>
        <taxon>Channoidei</taxon>
        <taxon>Channidae</taxon>
        <taxon>Channa</taxon>
    </lineage>
</organism>
<evidence type="ECO:0000256" key="4">
    <source>
        <dbReference type="ARBA" id="ARBA00022454"/>
    </source>
</evidence>
<keyword evidence="10" id="KW-0131">Cell cycle</keyword>
<dbReference type="GO" id="GO:0005634">
    <property type="term" value="C:nucleus"/>
    <property type="evidence" value="ECO:0007669"/>
    <property type="project" value="UniProtKB-SubCell"/>
</dbReference>
<evidence type="ECO:0000256" key="3">
    <source>
        <dbReference type="ARBA" id="ARBA00004584"/>
    </source>
</evidence>
<dbReference type="GO" id="GO:0000785">
    <property type="term" value="C:chromatin"/>
    <property type="evidence" value="ECO:0007669"/>
    <property type="project" value="TreeGrafter"/>
</dbReference>
<sequence>MEYDEGFLIQRIHDMKLQATAALVKQQMTFHCAQCNTVLADSVGVCGEIGVNSADYIMCLRVTNDVAISERIELGHKEEMANCIFSSLNCQVCCSTVGKIIHSASSHLANIRCLFLLHKANINCYILNNSSMVKASTLKFDLKPLRDSINEVRQEFEAQLDQMSQLKSRLADSSVTSKLDK</sequence>
<dbReference type="PANTHER" id="PTHR16431">
    <property type="entry name" value="NEUROGENIC PROTEIN MASTERMIND"/>
    <property type="match status" value="1"/>
</dbReference>
<dbReference type="AlphaFoldDB" id="A0A6G1QEN1"/>
<name>A0A6G1QEN1_CHAAH</name>
<keyword evidence="7" id="KW-0498">Mitosis</keyword>
<evidence type="ECO:0000256" key="2">
    <source>
        <dbReference type="ARBA" id="ARBA00004123"/>
    </source>
</evidence>
<evidence type="ECO:0000256" key="10">
    <source>
        <dbReference type="ARBA" id="ARBA00023306"/>
    </source>
</evidence>
<evidence type="ECO:0000256" key="8">
    <source>
        <dbReference type="ARBA" id="ARBA00022833"/>
    </source>
</evidence>
<keyword evidence="15" id="KW-1185">Reference proteome</keyword>
<accession>A0A6G1QEN1</accession>
<reference evidence="14 15" key="1">
    <citation type="submission" date="2019-02" db="EMBL/GenBank/DDBJ databases">
        <title>Opniocepnalus argus genome.</title>
        <authorList>
            <person name="Zhou C."/>
            <person name="Xiao S."/>
        </authorList>
    </citation>
    <scope>NUCLEOTIDE SEQUENCE [LARGE SCALE GENOMIC DNA]</scope>
    <source>
        <strain evidence="14">OARG1902GOOAL</strain>
        <tissue evidence="14">Muscle</tissue>
    </source>
</reference>
<gene>
    <name evidence="14" type="ORF">EXN66_Car016572</name>
</gene>
<keyword evidence="4" id="KW-0158">Chromosome</keyword>
<evidence type="ECO:0000313" key="14">
    <source>
        <dbReference type="EMBL" id="KAF3700884.1"/>
    </source>
</evidence>
<feature type="coiled-coil region" evidence="12">
    <location>
        <begin position="146"/>
        <end position="173"/>
    </location>
</feature>
<evidence type="ECO:0000256" key="6">
    <source>
        <dbReference type="ARBA" id="ARBA00022723"/>
    </source>
</evidence>
<keyword evidence="5" id="KW-0132">Cell division</keyword>
<comment type="subcellular location">
    <subcellularLocation>
        <location evidence="3">Chromosome</location>
        <location evidence="3">Centromere</location>
    </subcellularLocation>
    <subcellularLocation>
        <location evidence="2">Nucleus</location>
    </subcellularLocation>
</comment>
<evidence type="ECO:0000256" key="1">
    <source>
        <dbReference type="ARBA" id="ARBA00003694"/>
    </source>
</evidence>
<dbReference type="OrthoDB" id="9926299at2759"/>
<evidence type="ECO:0000256" key="11">
    <source>
        <dbReference type="ARBA" id="ARBA00023328"/>
    </source>
</evidence>
<evidence type="ECO:0000256" key="7">
    <source>
        <dbReference type="ARBA" id="ARBA00022776"/>
    </source>
</evidence>
<keyword evidence="12" id="KW-0175">Coiled coil</keyword>
<dbReference type="GO" id="GO:0034080">
    <property type="term" value="P:CENP-A containing chromatin assembly"/>
    <property type="evidence" value="ECO:0007669"/>
    <property type="project" value="TreeGrafter"/>
</dbReference>